<dbReference type="AlphaFoldDB" id="A0A6C0JXL3"/>
<organism evidence="1">
    <name type="scientific">viral metagenome</name>
    <dbReference type="NCBI Taxonomy" id="1070528"/>
    <lineage>
        <taxon>unclassified sequences</taxon>
        <taxon>metagenomes</taxon>
        <taxon>organismal metagenomes</taxon>
    </lineage>
</organism>
<proteinExistence type="predicted"/>
<protein>
    <submittedName>
        <fullName evidence="1">Uncharacterized protein</fullName>
    </submittedName>
</protein>
<reference evidence="1" key="1">
    <citation type="journal article" date="2020" name="Nature">
        <title>Giant virus diversity and host interactions through global metagenomics.</title>
        <authorList>
            <person name="Schulz F."/>
            <person name="Roux S."/>
            <person name="Paez-Espino D."/>
            <person name="Jungbluth S."/>
            <person name="Walsh D.A."/>
            <person name="Denef V.J."/>
            <person name="McMahon K.D."/>
            <person name="Konstantinidis K.T."/>
            <person name="Eloe-Fadrosh E.A."/>
            <person name="Kyrpides N.C."/>
            <person name="Woyke T."/>
        </authorList>
    </citation>
    <scope>NUCLEOTIDE SEQUENCE</scope>
    <source>
        <strain evidence="1">GVMAG-S-1101165-83</strain>
    </source>
</reference>
<name>A0A6C0JXL3_9ZZZZ</name>
<sequence>MSEIEINDMREQKEFKGITFSEFKKTDVKKELLNNLSKSKIEPACYWSAEFICSGHYSDLWEIILYFYSKHIHLGNPKLAIYLDLRIQAFKEIISNGYNGNEIKMRNSDKIRKLFCEIICILCDAKRKHSFDEVKIKKEDFDMTHMTDKLKAPNAQYAQHIILPGDPKELYIAINEFTYNISKDGKNCINACYWIEWISEFETICKNKKEPCKCERRSKIPVSNKDQQDVVWLIWDALIQESEKHHKLVQKIMKSLLNLFTLKYSNSCNRKRRYILYYAVALLTEPVNLEEELLKNKDQVTLVTGKIDNIYKQIKKNEKSPQTDYLFTNVNKSNLDKTIAKLEKMNNFGDTFVPRL</sequence>
<accession>A0A6C0JXL3</accession>
<evidence type="ECO:0000313" key="1">
    <source>
        <dbReference type="EMBL" id="QHU10512.1"/>
    </source>
</evidence>
<dbReference type="EMBL" id="MN740769">
    <property type="protein sequence ID" value="QHU10512.1"/>
    <property type="molecule type" value="Genomic_DNA"/>
</dbReference>